<dbReference type="RefSeq" id="WP_323978715.1">
    <property type="nucleotide sequence ID" value="NZ_JAYKBV010000002.1"/>
</dbReference>
<evidence type="ECO:0000313" key="2">
    <source>
        <dbReference type="EMBL" id="MEB3039388.1"/>
    </source>
</evidence>
<feature type="coiled-coil region" evidence="1">
    <location>
        <begin position="37"/>
        <end position="64"/>
    </location>
</feature>
<protein>
    <submittedName>
        <fullName evidence="2">Uncharacterized protein</fullName>
    </submittedName>
</protein>
<proteinExistence type="predicted"/>
<dbReference type="EMBL" id="JAYKBV010000002">
    <property type="protein sequence ID" value="MEB3039388.1"/>
    <property type="molecule type" value="Genomic_DNA"/>
</dbReference>
<comment type="caution">
    <text evidence="2">The sequence shown here is derived from an EMBL/GenBank/DDBJ whole genome shotgun (WGS) entry which is preliminary data.</text>
</comment>
<reference evidence="2 3" key="1">
    <citation type="submission" date="2023-12" db="EMBL/GenBank/DDBJ databases">
        <title>Genomic sequences of Capnocytophaga and Parvimonas strains.</title>
        <authorList>
            <person name="Watt R.M."/>
            <person name="Wang M."/>
            <person name="Yang T."/>
            <person name="Tong W.M."/>
        </authorList>
    </citation>
    <scope>NUCLEOTIDE SEQUENCE [LARGE SCALE GENOMIC DNA]</scope>
    <source>
        <strain evidence="2 3">CCUG 13156</strain>
    </source>
</reference>
<sequence>MILTLKNNFFDVFGAISNFSLRDFTWNTYIRYAIPQIKNSIEILKKAEKQRKELTTEELQMEIAFTQELLSHLLKIEMLLQEIDEYEFKPVALHFIKALKRYQLSLEDELENKVFFYNARINQSRIIAKYLD</sequence>
<dbReference type="Proteomes" id="UP001324270">
    <property type="component" value="Unassembled WGS sequence"/>
</dbReference>
<evidence type="ECO:0000313" key="3">
    <source>
        <dbReference type="Proteomes" id="UP001324270"/>
    </source>
</evidence>
<name>A0ABU5Y640_9FLAO</name>
<gene>
    <name evidence="2" type="ORF">VJJ49_01600</name>
</gene>
<evidence type="ECO:0000256" key="1">
    <source>
        <dbReference type="SAM" id="Coils"/>
    </source>
</evidence>
<organism evidence="2 3">
    <name type="scientific">Capnocytophaga gingivalis</name>
    <dbReference type="NCBI Taxonomy" id="1017"/>
    <lineage>
        <taxon>Bacteria</taxon>
        <taxon>Pseudomonadati</taxon>
        <taxon>Bacteroidota</taxon>
        <taxon>Flavobacteriia</taxon>
        <taxon>Flavobacteriales</taxon>
        <taxon>Flavobacteriaceae</taxon>
        <taxon>Capnocytophaga</taxon>
    </lineage>
</organism>
<keyword evidence="1" id="KW-0175">Coiled coil</keyword>
<keyword evidence="3" id="KW-1185">Reference proteome</keyword>
<accession>A0ABU5Y640</accession>